<dbReference type="PANTHER" id="PTHR37296">
    <property type="entry name" value="CONSERVED VIRULENCE FACTOR B"/>
    <property type="match status" value="1"/>
</dbReference>
<name>A0A6S6SI61_9BACT</name>
<dbReference type="PIRSF" id="PIRSF012524">
    <property type="entry name" value="YitL_S1"/>
    <property type="match status" value="1"/>
</dbReference>
<comment type="similarity">
    <text evidence="1">Belongs to the CvfB family.</text>
</comment>
<feature type="domain" description="S1 motif" evidence="2">
    <location>
        <begin position="146"/>
        <end position="208"/>
    </location>
</feature>
<dbReference type="Gene3D" id="2.40.50.140">
    <property type="entry name" value="Nucleic acid-binding proteins"/>
    <property type="match status" value="2"/>
</dbReference>
<feature type="domain" description="S1 motif" evidence="2">
    <location>
        <begin position="72"/>
        <end position="135"/>
    </location>
</feature>
<dbReference type="InterPro" id="IPR003029">
    <property type="entry name" value="S1_domain"/>
</dbReference>
<evidence type="ECO:0000259" key="2">
    <source>
        <dbReference type="SMART" id="SM00316"/>
    </source>
</evidence>
<reference evidence="3" key="1">
    <citation type="submission" date="2020-01" db="EMBL/GenBank/DDBJ databases">
        <authorList>
            <person name="Meier V. D."/>
            <person name="Meier V D."/>
        </authorList>
    </citation>
    <scope>NUCLEOTIDE SEQUENCE</scope>
    <source>
        <strain evidence="3">HLG_WM_MAG_12</strain>
    </source>
</reference>
<dbReference type="EMBL" id="CACVAW010000040">
    <property type="protein sequence ID" value="CAA6809798.1"/>
    <property type="molecule type" value="Genomic_DNA"/>
</dbReference>
<dbReference type="AlphaFoldDB" id="A0A6S6SI61"/>
<proteinExistence type="inferred from homology"/>
<protein>
    <submittedName>
        <fullName evidence="3">DNA-binding protein</fullName>
    </submittedName>
</protein>
<dbReference type="Gene3D" id="1.10.10.10">
    <property type="entry name" value="Winged helix-like DNA-binding domain superfamily/Winged helix DNA-binding domain"/>
    <property type="match status" value="1"/>
</dbReference>
<organism evidence="3">
    <name type="scientific">uncultured Campylobacterales bacterium</name>
    <dbReference type="NCBI Taxonomy" id="352960"/>
    <lineage>
        <taxon>Bacteria</taxon>
        <taxon>Pseudomonadati</taxon>
        <taxon>Campylobacterota</taxon>
        <taxon>Epsilonproteobacteria</taxon>
        <taxon>Campylobacterales</taxon>
        <taxon>environmental samples</taxon>
    </lineage>
</organism>
<evidence type="ECO:0000256" key="1">
    <source>
        <dbReference type="PIRNR" id="PIRNR012524"/>
    </source>
</evidence>
<dbReference type="PANTHER" id="PTHR37296:SF1">
    <property type="entry name" value="CONSERVED VIRULENCE FACTOR B"/>
    <property type="match status" value="1"/>
</dbReference>
<dbReference type="Pfam" id="PF13509">
    <property type="entry name" value="S1_2"/>
    <property type="match status" value="1"/>
</dbReference>
<dbReference type="InterPro" id="IPR014464">
    <property type="entry name" value="CvfB_fam"/>
</dbReference>
<sequence>MNFDIKLGLLNTLKINEQSEYGLYLSSSNGEEVLLPNIYTTKSMKIGHEIDVFIYLDSEDRIVATTLSPKLKLNEFGFLKIVDSTEFGFFLDWGLPKDIYMPLRFAKDHFRVGNEVFVYITLNKSEDKIIAVNKYERFLNSEINLRKNQKVSSFVTKKTELGYACIVNNLYNGILYGDEVHQRLELGSTVESYVKKIRTDNKLDLSINPIGNTKFDVNSQKILEILKQNNENMPYNYKSDAEDIKDNFFMSKKTFKKSLTLLNDKKLISIDENGIRICK</sequence>
<dbReference type="Pfam" id="PF17783">
    <property type="entry name" value="WHD_CvfB"/>
    <property type="match status" value="1"/>
</dbReference>
<keyword evidence="3" id="KW-0238">DNA-binding</keyword>
<accession>A0A6S6SI61</accession>
<dbReference type="InterPro" id="IPR040764">
    <property type="entry name" value="CvfB_WH"/>
</dbReference>
<dbReference type="InterPro" id="IPR039566">
    <property type="entry name" value="CvfB_S1_st"/>
</dbReference>
<dbReference type="GO" id="GO:0003677">
    <property type="term" value="F:DNA binding"/>
    <property type="evidence" value="ECO:0007669"/>
    <property type="project" value="UniProtKB-KW"/>
</dbReference>
<dbReference type="SMART" id="SM00316">
    <property type="entry name" value="S1"/>
    <property type="match status" value="2"/>
</dbReference>
<dbReference type="InterPro" id="IPR036388">
    <property type="entry name" value="WH-like_DNA-bd_sf"/>
</dbReference>
<evidence type="ECO:0000313" key="3">
    <source>
        <dbReference type="EMBL" id="CAA6809798.1"/>
    </source>
</evidence>
<dbReference type="InterPro" id="IPR012340">
    <property type="entry name" value="NA-bd_OB-fold"/>
</dbReference>
<gene>
    <name evidence="3" type="ORF">HELGO_WM5930</name>
</gene>